<proteinExistence type="predicted"/>
<evidence type="ECO:0000256" key="1">
    <source>
        <dbReference type="SAM" id="MobiDB-lite"/>
    </source>
</evidence>
<feature type="compositionally biased region" description="Basic and acidic residues" evidence="1">
    <location>
        <begin position="104"/>
        <end position="114"/>
    </location>
</feature>
<accession>A0AA88DPT7</accession>
<evidence type="ECO:0000313" key="3">
    <source>
        <dbReference type="Proteomes" id="UP001187192"/>
    </source>
</evidence>
<comment type="caution">
    <text evidence="2">The sequence shown here is derived from an EMBL/GenBank/DDBJ whole genome shotgun (WGS) entry which is preliminary data.</text>
</comment>
<gene>
    <name evidence="2" type="ORF">TIFTF001_028415</name>
</gene>
<evidence type="ECO:0000313" key="2">
    <source>
        <dbReference type="EMBL" id="GMN59322.1"/>
    </source>
</evidence>
<dbReference type="AlphaFoldDB" id="A0AA88DPT7"/>
<feature type="compositionally biased region" description="Gly residues" evidence="1">
    <location>
        <begin position="92"/>
        <end position="101"/>
    </location>
</feature>
<name>A0AA88DPT7_FICCA</name>
<keyword evidence="3" id="KW-1185">Reference proteome</keyword>
<feature type="region of interest" description="Disordered" evidence="1">
    <location>
        <begin position="81"/>
        <end position="114"/>
    </location>
</feature>
<dbReference type="Proteomes" id="UP001187192">
    <property type="component" value="Unassembled WGS sequence"/>
</dbReference>
<organism evidence="2 3">
    <name type="scientific">Ficus carica</name>
    <name type="common">Common fig</name>
    <dbReference type="NCBI Taxonomy" id="3494"/>
    <lineage>
        <taxon>Eukaryota</taxon>
        <taxon>Viridiplantae</taxon>
        <taxon>Streptophyta</taxon>
        <taxon>Embryophyta</taxon>
        <taxon>Tracheophyta</taxon>
        <taxon>Spermatophyta</taxon>
        <taxon>Magnoliopsida</taxon>
        <taxon>eudicotyledons</taxon>
        <taxon>Gunneridae</taxon>
        <taxon>Pentapetalae</taxon>
        <taxon>rosids</taxon>
        <taxon>fabids</taxon>
        <taxon>Rosales</taxon>
        <taxon>Moraceae</taxon>
        <taxon>Ficeae</taxon>
        <taxon>Ficus</taxon>
    </lineage>
</organism>
<dbReference type="EMBL" id="BTGU01000086">
    <property type="protein sequence ID" value="GMN59322.1"/>
    <property type="molecule type" value="Genomic_DNA"/>
</dbReference>
<sequence>MNNHRKCRGRNLAISDGIFPTQQSTKSTFWTEHFINNHNQQNQHFGRTIPKSVHYSSNIHYNLSAYRASVWAECGERERESRVSSLVDPSENGGGRVSGGGGHRRMEPREKFER</sequence>
<reference evidence="2" key="1">
    <citation type="submission" date="2023-07" db="EMBL/GenBank/DDBJ databases">
        <title>draft genome sequence of fig (Ficus carica).</title>
        <authorList>
            <person name="Takahashi T."/>
            <person name="Nishimura K."/>
        </authorList>
    </citation>
    <scope>NUCLEOTIDE SEQUENCE</scope>
</reference>
<protein>
    <submittedName>
        <fullName evidence="2">Uncharacterized protein</fullName>
    </submittedName>
</protein>